<dbReference type="PROSITE" id="PS50112">
    <property type="entry name" value="PAS"/>
    <property type="match status" value="2"/>
</dbReference>
<dbReference type="OrthoDB" id="9771372at2"/>
<dbReference type="PROSITE" id="PS50045">
    <property type="entry name" value="SIGMA54_INTERACT_4"/>
    <property type="match status" value="1"/>
</dbReference>
<dbReference type="InterPro" id="IPR013767">
    <property type="entry name" value="PAS_fold"/>
</dbReference>
<accession>A0A1G7XRM1</accession>
<dbReference type="Gene3D" id="1.10.8.60">
    <property type="match status" value="1"/>
</dbReference>
<dbReference type="Pfam" id="PF00158">
    <property type="entry name" value="Sigma54_activat"/>
    <property type="match status" value="1"/>
</dbReference>
<dbReference type="InterPro" id="IPR058031">
    <property type="entry name" value="AAA_lid_NorR"/>
</dbReference>
<evidence type="ECO:0000259" key="6">
    <source>
        <dbReference type="PROSITE" id="PS50045"/>
    </source>
</evidence>
<dbReference type="Pfam" id="PF00989">
    <property type="entry name" value="PAS"/>
    <property type="match status" value="2"/>
</dbReference>
<dbReference type="GO" id="GO:0043565">
    <property type="term" value="F:sequence-specific DNA binding"/>
    <property type="evidence" value="ECO:0007669"/>
    <property type="project" value="InterPro"/>
</dbReference>
<keyword evidence="5" id="KW-0804">Transcription</keyword>
<proteinExistence type="predicted"/>
<dbReference type="InterPro" id="IPR025943">
    <property type="entry name" value="Sigma_54_int_dom_ATP-bd_2"/>
</dbReference>
<dbReference type="Gene3D" id="3.40.50.300">
    <property type="entry name" value="P-loop containing nucleotide triphosphate hydrolases"/>
    <property type="match status" value="1"/>
</dbReference>
<dbReference type="PROSITE" id="PS00688">
    <property type="entry name" value="SIGMA54_INTERACT_3"/>
    <property type="match status" value="1"/>
</dbReference>
<feature type="domain" description="PAS" evidence="7">
    <location>
        <begin position="233"/>
        <end position="278"/>
    </location>
</feature>
<dbReference type="InterPro" id="IPR002078">
    <property type="entry name" value="Sigma_54_int"/>
</dbReference>
<dbReference type="GO" id="GO:0005524">
    <property type="term" value="F:ATP binding"/>
    <property type="evidence" value="ECO:0007669"/>
    <property type="project" value="UniProtKB-KW"/>
</dbReference>
<dbReference type="GO" id="GO:0006355">
    <property type="term" value="P:regulation of DNA-templated transcription"/>
    <property type="evidence" value="ECO:0007669"/>
    <property type="project" value="InterPro"/>
</dbReference>
<evidence type="ECO:0000256" key="3">
    <source>
        <dbReference type="ARBA" id="ARBA00023015"/>
    </source>
</evidence>
<evidence type="ECO:0000259" key="7">
    <source>
        <dbReference type="PROSITE" id="PS50112"/>
    </source>
</evidence>
<evidence type="ECO:0000256" key="5">
    <source>
        <dbReference type="ARBA" id="ARBA00023163"/>
    </source>
</evidence>
<evidence type="ECO:0000256" key="1">
    <source>
        <dbReference type="ARBA" id="ARBA00022741"/>
    </source>
</evidence>
<protein>
    <submittedName>
        <fullName evidence="8">PAS domain S-box-containing protein</fullName>
    </submittedName>
</protein>
<dbReference type="Gene3D" id="1.10.10.60">
    <property type="entry name" value="Homeodomain-like"/>
    <property type="match status" value="1"/>
</dbReference>
<dbReference type="InterPro" id="IPR036291">
    <property type="entry name" value="NAD(P)-bd_dom_sf"/>
</dbReference>
<reference evidence="8 9" key="1">
    <citation type="submission" date="2016-10" db="EMBL/GenBank/DDBJ databases">
        <authorList>
            <person name="de Groot N.N."/>
        </authorList>
    </citation>
    <scope>NUCLEOTIDE SEQUENCE [LARGE SCALE GENOMIC DNA]</scope>
    <source>
        <strain evidence="8 9">L 420-91</strain>
    </source>
</reference>
<dbReference type="Gene3D" id="3.40.50.720">
    <property type="entry name" value="NAD(P)-binding Rossmann-like Domain"/>
    <property type="match status" value="1"/>
</dbReference>
<dbReference type="Pfam" id="PF02954">
    <property type="entry name" value="HTH_8"/>
    <property type="match status" value="1"/>
</dbReference>
<dbReference type="AlphaFoldDB" id="A0A1G7XRM1"/>
<name>A0A1G7XRM1_ANETH</name>
<dbReference type="CDD" id="cd00009">
    <property type="entry name" value="AAA"/>
    <property type="match status" value="1"/>
</dbReference>
<dbReference type="Proteomes" id="UP000198956">
    <property type="component" value="Unassembled WGS sequence"/>
</dbReference>
<dbReference type="SMART" id="SM00091">
    <property type="entry name" value="PAS"/>
    <property type="match status" value="2"/>
</dbReference>
<feature type="domain" description="Sigma-54 factor interaction" evidence="6">
    <location>
        <begin position="367"/>
        <end position="597"/>
    </location>
</feature>
<dbReference type="NCBIfam" id="TIGR00229">
    <property type="entry name" value="sensory_box"/>
    <property type="match status" value="2"/>
</dbReference>
<dbReference type="InterPro" id="IPR025662">
    <property type="entry name" value="Sigma_54_int_dom_ATP-bd_1"/>
</dbReference>
<dbReference type="CDD" id="cd00130">
    <property type="entry name" value="PAS"/>
    <property type="match status" value="2"/>
</dbReference>
<dbReference type="RefSeq" id="WP_091259976.1">
    <property type="nucleotide sequence ID" value="NZ_FNDE01000004.1"/>
</dbReference>
<dbReference type="PROSITE" id="PS00676">
    <property type="entry name" value="SIGMA54_INTERACT_2"/>
    <property type="match status" value="1"/>
</dbReference>
<dbReference type="InterPro" id="IPR009057">
    <property type="entry name" value="Homeodomain-like_sf"/>
</dbReference>
<dbReference type="EMBL" id="FNDE01000004">
    <property type="protein sequence ID" value="SDG86360.1"/>
    <property type="molecule type" value="Genomic_DNA"/>
</dbReference>
<dbReference type="SUPFAM" id="SSF46689">
    <property type="entry name" value="Homeodomain-like"/>
    <property type="match status" value="1"/>
</dbReference>
<dbReference type="InterPro" id="IPR002197">
    <property type="entry name" value="HTH_Fis"/>
</dbReference>
<dbReference type="PRINTS" id="PR01590">
    <property type="entry name" value="HTHFIS"/>
</dbReference>
<keyword evidence="4" id="KW-0238">DNA-binding</keyword>
<keyword evidence="1" id="KW-0547">Nucleotide-binding</keyword>
<evidence type="ECO:0000313" key="8">
    <source>
        <dbReference type="EMBL" id="SDG86360.1"/>
    </source>
</evidence>
<dbReference type="FunFam" id="3.40.50.300:FF:000006">
    <property type="entry name" value="DNA-binding transcriptional regulator NtrC"/>
    <property type="match status" value="1"/>
</dbReference>
<evidence type="ECO:0000313" key="9">
    <source>
        <dbReference type="Proteomes" id="UP000198956"/>
    </source>
</evidence>
<dbReference type="SUPFAM" id="SSF51735">
    <property type="entry name" value="NAD(P)-binding Rossmann-fold domains"/>
    <property type="match status" value="1"/>
</dbReference>
<keyword evidence="3" id="KW-0805">Transcription regulation</keyword>
<organism evidence="8 9">
    <name type="scientific">Aneurinibacillus thermoaerophilus</name>
    <dbReference type="NCBI Taxonomy" id="143495"/>
    <lineage>
        <taxon>Bacteria</taxon>
        <taxon>Bacillati</taxon>
        <taxon>Bacillota</taxon>
        <taxon>Bacilli</taxon>
        <taxon>Bacillales</taxon>
        <taxon>Paenibacillaceae</taxon>
        <taxon>Aneurinibacillus group</taxon>
        <taxon>Aneurinibacillus</taxon>
    </lineage>
</organism>
<evidence type="ECO:0000256" key="2">
    <source>
        <dbReference type="ARBA" id="ARBA00022840"/>
    </source>
</evidence>
<gene>
    <name evidence="8" type="ORF">SAMN04489735_1004124</name>
</gene>
<feature type="domain" description="PAS" evidence="7">
    <location>
        <begin position="114"/>
        <end position="159"/>
    </location>
</feature>
<dbReference type="InterPro" id="IPR025944">
    <property type="entry name" value="Sigma_54_int_dom_CS"/>
</dbReference>
<dbReference type="PANTHER" id="PTHR32071">
    <property type="entry name" value="TRANSCRIPTIONAL REGULATORY PROTEIN"/>
    <property type="match status" value="1"/>
</dbReference>
<dbReference type="InterPro" id="IPR003593">
    <property type="entry name" value="AAA+_ATPase"/>
</dbReference>
<dbReference type="PROSITE" id="PS00675">
    <property type="entry name" value="SIGMA54_INTERACT_1"/>
    <property type="match status" value="1"/>
</dbReference>
<dbReference type="Pfam" id="PF25601">
    <property type="entry name" value="AAA_lid_14"/>
    <property type="match status" value="1"/>
</dbReference>
<dbReference type="SUPFAM" id="SSF55785">
    <property type="entry name" value="PYP-like sensor domain (PAS domain)"/>
    <property type="match status" value="2"/>
</dbReference>
<dbReference type="InterPro" id="IPR035965">
    <property type="entry name" value="PAS-like_dom_sf"/>
</dbReference>
<dbReference type="InterPro" id="IPR000014">
    <property type="entry name" value="PAS"/>
</dbReference>
<dbReference type="PANTHER" id="PTHR32071:SF121">
    <property type="entry name" value="SIGMA L-DEPENDENT TRANSCRIPTIONAL REGULATOR YQIR-RELATED"/>
    <property type="match status" value="1"/>
</dbReference>
<keyword evidence="2" id="KW-0067">ATP-binding</keyword>
<dbReference type="SMART" id="SM00382">
    <property type="entry name" value="AAA"/>
    <property type="match status" value="1"/>
</dbReference>
<evidence type="ECO:0000256" key="4">
    <source>
        <dbReference type="ARBA" id="ARBA00023125"/>
    </source>
</evidence>
<sequence>MKVVIVGGSRDGMALLNVLHRMDSIEVVGVVDIDEGSPGFLRAKELSIPVSTRIESFFERGVDVILEATGDETMYRKLQMIKPGDAVIIPGRLASVIIRLVEEKTALVRVLHEKQREIDTVLNSTYDGLVAVNKEGLIFIYNRAAERILGIKKEDALGKWAEDVIPNLRLHTVLRTCIQELNQEQALDESRRIVMNRVPILDRDGRVHGAVAVFRDITKVATLTNEIITLKDMQSLLMAIIQSSDDAISVVDTHGNGLMINPAYTRLTGLTEADVIGKPADVDISEGESMHMQVLRTGKPVRGVPLKVGPKKRDVVVNVAPVVVDGVLKGSVGIIHDVSEIKKLTEELERVKWLVRKLEASYTFDDIIGTSEEILHAIEQGRKAARTPATVLLRGESGTGKELFAHAIHNESDRKYNQFIRVNCASIPDTLLESELFGYEEGAFTGAKRGGKKGLFEEASGGTIFLDEIGELSMSTQAKLLRVLQEKEIVRIGGTKAIPVDVRVIAATHVNLERAIQAGAFREDLYYRINVLPIVIPPLRYRMCDMEELVEHLIHKYNQEYGRNVQGAAPETLERLKRYTWPGNVRELENVISRSIINMKFQETLIQPHHLPELSAAGQAYTRTEAGESGKLEAVADTRTLNERLEEVAKAIIAEALTRNNGNKTATAKQLGLSIRNLYYKIEKYGL</sequence>
<dbReference type="InterPro" id="IPR027417">
    <property type="entry name" value="P-loop_NTPase"/>
</dbReference>
<dbReference type="Gene3D" id="3.30.450.20">
    <property type="entry name" value="PAS domain"/>
    <property type="match status" value="2"/>
</dbReference>
<dbReference type="SUPFAM" id="SSF52540">
    <property type="entry name" value="P-loop containing nucleoside triphosphate hydrolases"/>
    <property type="match status" value="1"/>
</dbReference>